<proteinExistence type="predicted"/>
<name>A0A101NQP9_9ACTN</name>
<evidence type="ECO:0008006" key="3">
    <source>
        <dbReference type="Google" id="ProtNLM"/>
    </source>
</evidence>
<dbReference type="NCBIfam" id="TIGR04469">
    <property type="entry name" value="CGA_synth_rel"/>
    <property type="match status" value="1"/>
</dbReference>
<reference evidence="1 2" key="1">
    <citation type="submission" date="2015-10" db="EMBL/GenBank/DDBJ databases">
        <title>Draft genome sequence of Streptomyces cellostaticus DSM 40189, type strain for the species Streptomyces cellostaticus.</title>
        <authorList>
            <person name="Ruckert C."/>
            <person name="Winkler A."/>
            <person name="Kalinowski J."/>
            <person name="Kampfer P."/>
            <person name="Glaeser S."/>
        </authorList>
    </citation>
    <scope>NUCLEOTIDE SEQUENCE [LARGE SCALE GENOMIC DNA]</scope>
    <source>
        <strain evidence="1 2">DSM 40189</strain>
    </source>
</reference>
<dbReference type="RefSeq" id="WP_244184068.1">
    <property type="nucleotide sequence ID" value="NZ_BNDU01000004.1"/>
</dbReference>
<gene>
    <name evidence="1" type="ORF">AQI88_07395</name>
</gene>
<protein>
    <recommendedName>
        <fullName evidence="3">CGA synthase-related protein</fullName>
    </recommendedName>
</protein>
<evidence type="ECO:0000313" key="2">
    <source>
        <dbReference type="Proteomes" id="UP000054241"/>
    </source>
</evidence>
<sequence length="319" mass="33781">MPAHDEGAFPAHGPAPARRRLLLVADPRQLDSVTARRRIAAHLREMDLVVETGRSEEREWIWRGADRPDAALVCDLPAVAQALTARGVPVVYLHSGYRAQGLPAVTAAAVRAHAPAWLPGPRVAGPGGARPTGLLAPARLVRDRTRTGCLLLVSVHQVPGRDLAAFADGPLRAVAEEAVHRTGRCDVVCDGEAETTAAALAHTTGVRVHDARTVDVDALHAAARVFVASPTLTALTLAQSRGAPLALLPPLDHDQDDLARRTRQAVRVPTVTDPADPALWSPADADARSAWSGLGPDDLRGAQRVARTLRQLALAPIAF</sequence>
<organism evidence="1 2">
    <name type="scientific">Streptomyces cellostaticus</name>
    <dbReference type="NCBI Taxonomy" id="67285"/>
    <lineage>
        <taxon>Bacteria</taxon>
        <taxon>Bacillati</taxon>
        <taxon>Actinomycetota</taxon>
        <taxon>Actinomycetes</taxon>
        <taxon>Kitasatosporales</taxon>
        <taxon>Streptomycetaceae</taxon>
        <taxon>Streptomyces</taxon>
    </lineage>
</organism>
<dbReference type="EMBL" id="LMWL01000010">
    <property type="protein sequence ID" value="KUM97407.1"/>
    <property type="molecule type" value="Genomic_DNA"/>
</dbReference>
<evidence type="ECO:0000313" key="1">
    <source>
        <dbReference type="EMBL" id="KUM97407.1"/>
    </source>
</evidence>
<dbReference type="Proteomes" id="UP000054241">
    <property type="component" value="Unassembled WGS sequence"/>
</dbReference>
<dbReference type="AlphaFoldDB" id="A0A101NQP9"/>
<dbReference type="STRING" id="67285.AQI88_07395"/>
<comment type="caution">
    <text evidence="1">The sequence shown here is derived from an EMBL/GenBank/DDBJ whole genome shotgun (WGS) entry which is preliminary data.</text>
</comment>
<accession>A0A101NQP9</accession>
<dbReference type="InterPro" id="IPR031013">
    <property type="entry name" value="CGA_synth-rel"/>
</dbReference>
<keyword evidence="2" id="KW-1185">Reference proteome</keyword>